<proteinExistence type="predicted"/>
<organism evidence="2">
    <name type="scientific">Noctiluca scintillans</name>
    <name type="common">Sea sparkle</name>
    <name type="synonym">Red tide dinoflagellate</name>
    <dbReference type="NCBI Taxonomy" id="2966"/>
    <lineage>
        <taxon>Eukaryota</taxon>
        <taxon>Sar</taxon>
        <taxon>Alveolata</taxon>
        <taxon>Dinophyceae</taxon>
        <taxon>Noctilucales</taxon>
        <taxon>Noctilucaceae</taxon>
        <taxon>Noctiluca</taxon>
    </lineage>
</organism>
<name>A0A7S0ZYH4_NOCSC</name>
<feature type="compositionally biased region" description="Basic residues" evidence="1">
    <location>
        <begin position="138"/>
        <end position="148"/>
    </location>
</feature>
<dbReference type="AlphaFoldDB" id="A0A7S0ZYH4"/>
<gene>
    <name evidence="2" type="ORF">NSCI0253_LOCUS11106</name>
</gene>
<feature type="compositionally biased region" description="Basic and acidic residues" evidence="1">
    <location>
        <begin position="1"/>
        <end position="35"/>
    </location>
</feature>
<evidence type="ECO:0000256" key="1">
    <source>
        <dbReference type="SAM" id="MobiDB-lite"/>
    </source>
</evidence>
<accession>A0A7S0ZYH4</accession>
<feature type="compositionally biased region" description="Polar residues" evidence="1">
    <location>
        <begin position="45"/>
        <end position="54"/>
    </location>
</feature>
<feature type="region of interest" description="Disordered" evidence="1">
    <location>
        <begin position="1"/>
        <end position="153"/>
    </location>
</feature>
<sequence>MVHEDDHSDRSQDRLRETESARRSKKKESGDDRNAAKSRSRSSVAKYTSRSPSHWKQRDGSDASSDSDSRRRSSGSSRQCRHRGHEKDSKLSRGGRSDSRRRKKLRTPTRERSRSPWPRRGNERNPSSKRRDFQRRTSLSRRSLRPPRRKPDTRHEAVFGVVYWGGAGDGWNLNHWAQTPRICGTCDGVQDAWRGRFDNAQVTLRMCAAEGVGFKRYIRSFLMLSSRAAIDFDLPAFYRWSVAQRKKVLTERVVLGTLLGVHRGRHRDRDCGVFVDNSPGSWKGVFGRVAQQMRDEVEMTCMTGGKLAVLILDAHGQELNVSDMLEHRGPSNISRLLIILGGPDGIHPTSANDLQELSERFSHFSLLRCSLPGGKMHSYYALATLFVMHDQGLLLPFLTHMSASQK</sequence>
<protein>
    <submittedName>
        <fullName evidence="2">Uncharacterized protein</fullName>
    </submittedName>
</protein>
<feature type="compositionally biased region" description="Basic and acidic residues" evidence="1">
    <location>
        <begin position="85"/>
        <end position="98"/>
    </location>
</feature>
<evidence type="ECO:0000313" key="2">
    <source>
        <dbReference type="EMBL" id="CAD8836758.1"/>
    </source>
</evidence>
<feature type="compositionally biased region" description="Basic and acidic residues" evidence="1">
    <location>
        <begin position="56"/>
        <end position="71"/>
    </location>
</feature>
<reference evidence="2" key="1">
    <citation type="submission" date="2021-01" db="EMBL/GenBank/DDBJ databases">
        <authorList>
            <person name="Corre E."/>
            <person name="Pelletier E."/>
            <person name="Niang G."/>
            <person name="Scheremetjew M."/>
            <person name="Finn R."/>
            <person name="Kale V."/>
            <person name="Holt S."/>
            <person name="Cochrane G."/>
            <person name="Meng A."/>
            <person name="Brown T."/>
            <person name="Cohen L."/>
        </authorList>
    </citation>
    <scope>NUCLEOTIDE SEQUENCE</scope>
</reference>
<dbReference type="EMBL" id="HBFQ01015988">
    <property type="protein sequence ID" value="CAD8836758.1"/>
    <property type="molecule type" value="Transcribed_RNA"/>
</dbReference>